<accession>M5GBQ2</accession>
<feature type="non-terminal residue" evidence="2">
    <location>
        <position position="1"/>
    </location>
</feature>
<dbReference type="EMBL" id="JH795856">
    <property type="protein sequence ID" value="EJU05855.1"/>
    <property type="molecule type" value="Genomic_DNA"/>
</dbReference>
<keyword evidence="3" id="KW-1185">Reference proteome</keyword>
<dbReference type="HOGENOM" id="CLU_060348_0_0_1"/>
<evidence type="ECO:0000313" key="2">
    <source>
        <dbReference type="EMBL" id="EJU05855.1"/>
    </source>
</evidence>
<reference evidence="2 3" key="1">
    <citation type="journal article" date="2012" name="Science">
        <title>The Paleozoic origin of enzymatic lignin decomposition reconstructed from 31 fungal genomes.</title>
        <authorList>
            <person name="Floudas D."/>
            <person name="Binder M."/>
            <person name="Riley R."/>
            <person name="Barry K."/>
            <person name="Blanchette R.A."/>
            <person name="Henrissat B."/>
            <person name="Martinez A.T."/>
            <person name="Otillar R."/>
            <person name="Spatafora J.W."/>
            <person name="Yadav J.S."/>
            <person name="Aerts A."/>
            <person name="Benoit I."/>
            <person name="Boyd A."/>
            <person name="Carlson A."/>
            <person name="Copeland A."/>
            <person name="Coutinho P.M."/>
            <person name="de Vries R.P."/>
            <person name="Ferreira P."/>
            <person name="Findley K."/>
            <person name="Foster B."/>
            <person name="Gaskell J."/>
            <person name="Glotzer D."/>
            <person name="Gorecki P."/>
            <person name="Heitman J."/>
            <person name="Hesse C."/>
            <person name="Hori C."/>
            <person name="Igarashi K."/>
            <person name="Jurgens J.A."/>
            <person name="Kallen N."/>
            <person name="Kersten P."/>
            <person name="Kohler A."/>
            <person name="Kuees U."/>
            <person name="Kumar T.K.A."/>
            <person name="Kuo A."/>
            <person name="LaButti K."/>
            <person name="Larrondo L.F."/>
            <person name="Lindquist E."/>
            <person name="Ling A."/>
            <person name="Lombard V."/>
            <person name="Lucas S."/>
            <person name="Lundell T."/>
            <person name="Martin R."/>
            <person name="McLaughlin D.J."/>
            <person name="Morgenstern I."/>
            <person name="Morin E."/>
            <person name="Murat C."/>
            <person name="Nagy L.G."/>
            <person name="Nolan M."/>
            <person name="Ohm R.A."/>
            <person name="Patyshakuliyeva A."/>
            <person name="Rokas A."/>
            <person name="Ruiz-Duenas F.J."/>
            <person name="Sabat G."/>
            <person name="Salamov A."/>
            <person name="Samejima M."/>
            <person name="Schmutz J."/>
            <person name="Slot J.C."/>
            <person name="St John F."/>
            <person name="Stenlid J."/>
            <person name="Sun H."/>
            <person name="Sun S."/>
            <person name="Syed K."/>
            <person name="Tsang A."/>
            <person name="Wiebenga A."/>
            <person name="Young D."/>
            <person name="Pisabarro A."/>
            <person name="Eastwood D.C."/>
            <person name="Martin F."/>
            <person name="Cullen D."/>
            <person name="Grigoriev I.V."/>
            <person name="Hibbett D.S."/>
        </authorList>
    </citation>
    <scope>NUCLEOTIDE SEQUENCE [LARGE SCALE GENOMIC DNA]</scope>
    <source>
        <strain evidence="2 3">DJM-731 SS1</strain>
    </source>
</reference>
<keyword evidence="1" id="KW-0732">Signal</keyword>
<dbReference type="OrthoDB" id="1921208at2759"/>
<dbReference type="SUPFAM" id="SSF49503">
    <property type="entry name" value="Cupredoxins"/>
    <property type="match status" value="2"/>
</dbReference>
<dbReference type="PANTHER" id="PTHR34883">
    <property type="entry name" value="SERINE-RICH PROTEIN, PUTATIVE-RELATED-RELATED"/>
    <property type="match status" value="1"/>
</dbReference>
<dbReference type="STRING" id="1858805.M5GBQ2"/>
<evidence type="ECO:0000313" key="3">
    <source>
        <dbReference type="Proteomes" id="UP000030653"/>
    </source>
</evidence>
<gene>
    <name evidence="2" type="ORF">DACRYDRAFT_35845</name>
</gene>
<sequence>MLAASAAFAVSVAAVASAQMTHSVMVGEGGALTYTPSTVTAAIGDIVMFTFEGLNHTATVQPVVAGNPNPQVSYNVETLDPIWFYCGQKNPINHCEQGMVFAINPPATGNTFAAFQANAIALGTAGSAPSSSSSTAAPAGATPPAVAPSLNYTIPPDPSLQVVTATFQWNGAPYTTTYSSYPGSPAPTAGVVPTVFNVTVGLNATLTYTPNVVNANIGDMVQFIFPGGNHTATLTSFDTPCVPALNPDNTRVFDTGYEFVAAGSAPLMQTFTVNTENPLWFGCMQKSPVFHCGAGMVFAINPPASGTHSFAAFQALA</sequence>
<proteinExistence type="predicted"/>
<dbReference type="OMA" id="APVWGYC"/>
<dbReference type="GeneID" id="63689460"/>
<dbReference type="InterPro" id="IPR008972">
    <property type="entry name" value="Cupredoxin"/>
</dbReference>
<dbReference type="PANTHER" id="PTHR34883:SF15">
    <property type="entry name" value="EXTRACELLULAR SERINE-RICH PROTEIN"/>
    <property type="match status" value="1"/>
</dbReference>
<protein>
    <recommendedName>
        <fullName evidence="4">Cupredoxin</fullName>
    </recommendedName>
</protein>
<dbReference type="RefSeq" id="XP_040632749.1">
    <property type="nucleotide sequence ID" value="XM_040774398.1"/>
</dbReference>
<dbReference type="Proteomes" id="UP000030653">
    <property type="component" value="Unassembled WGS sequence"/>
</dbReference>
<feature type="chain" id="PRO_5004067605" description="Cupredoxin" evidence="1">
    <location>
        <begin position="19"/>
        <end position="317"/>
    </location>
</feature>
<name>M5GBQ2_DACPD</name>
<dbReference type="InterPro" id="IPR052953">
    <property type="entry name" value="Ser-rich/MCO-related"/>
</dbReference>
<evidence type="ECO:0000256" key="1">
    <source>
        <dbReference type="SAM" id="SignalP"/>
    </source>
</evidence>
<dbReference type="AlphaFoldDB" id="M5GBQ2"/>
<feature type="signal peptide" evidence="1">
    <location>
        <begin position="1"/>
        <end position="18"/>
    </location>
</feature>
<evidence type="ECO:0008006" key="4">
    <source>
        <dbReference type="Google" id="ProtNLM"/>
    </source>
</evidence>
<dbReference type="Gene3D" id="2.60.40.420">
    <property type="entry name" value="Cupredoxins - blue copper proteins"/>
    <property type="match status" value="2"/>
</dbReference>
<organism evidence="2 3">
    <name type="scientific">Dacryopinax primogenitus (strain DJM 731)</name>
    <name type="common">Brown rot fungus</name>
    <dbReference type="NCBI Taxonomy" id="1858805"/>
    <lineage>
        <taxon>Eukaryota</taxon>
        <taxon>Fungi</taxon>
        <taxon>Dikarya</taxon>
        <taxon>Basidiomycota</taxon>
        <taxon>Agaricomycotina</taxon>
        <taxon>Dacrymycetes</taxon>
        <taxon>Dacrymycetales</taxon>
        <taxon>Dacrymycetaceae</taxon>
        <taxon>Dacryopinax</taxon>
    </lineage>
</organism>